<name>A0ABT5G6M0_9ACTN</name>
<dbReference type="Pfam" id="PF13581">
    <property type="entry name" value="HATPase_c_2"/>
    <property type="match status" value="1"/>
</dbReference>
<dbReference type="InterPro" id="IPR050267">
    <property type="entry name" value="Anti-sigma-factor_SerPK"/>
</dbReference>
<keyword evidence="3" id="KW-0547">Nucleotide-binding</keyword>
<keyword evidence="1" id="KW-0808">Transferase</keyword>
<reference evidence="3 4" key="1">
    <citation type="journal article" date="2015" name="Int. J. Syst. Evol. Microbiol.">
        <title>Streptomyces gilvifuscus sp. nov., an actinomycete that produces antibacterial compounds isolated from soil.</title>
        <authorList>
            <person name="Nguyen T.M."/>
            <person name="Kim J."/>
        </authorList>
    </citation>
    <scope>NUCLEOTIDE SEQUENCE [LARGE SCALE GENOMIC DNA]</scope>
    <source>
        <strain evidence="3 4">T113</strain>
    </source>
</reference>
<keyword evidence="4" id="KW-1185">Reference proteome</keyword>
<dbReference type="InterPro" id="IPR003594">
    <property type="entry name" value="HATPase_dom"/>
</dbReference>
<evidence type="ECO:0000313" key="4">
    <source>
        <dbReference type="Proteomes" id="UP001221328"/>
    </source>
</evidence>
<dbReference type="RefSeq" id="WP_272178654.1">
    <property type="nucleotide sequence ID" value="NZ_JAQOSK010000023.1"/>
</dbReference>
<sequence length="160" mass="17414">MPEAHIGKQRKATQEGSSLRAVGWARSLPLHSEVRAARDWARDHLKALGWTTTAPETVDAVLLTVSELVTNAHVHAHSNAQVVMTWDEQCLHISVHDASSEPPVPRDASTERVGGRGMFLVDALADEWEARSCRHGKSVIACFHAPAKAREAEGAREATS</sequence>
<dbReference type="GO" id="GO:0005524">
    <property type="term" value="F:ATP binding"/>
    <property type="evidence" value="ECO:0007669"/>
    <property type="project" value="UniProtKB-KW"/>
</dbReference>
<protein>
    <submittedName>
        <fullName evidence="3">ATP-binding protein</fullName>
    </submittedName>
</protein>
<keyword evidence="1" id="KW-0723">Serine/threonine-protein kinase</keyword>
<dbReference type="InterPro" id="IPR036890">
    <property type="entry name" value="HATPase_C_sf"/>
</dbReference>
<dbReference type="PANTHER" id="PTHR35526:SF3">
    <property type="entry name" value="ANTI-SIGMA-F FACTOR RSBW"/>
    <property type="match status" value="1"/>
</dbReference>
<gene>
    <name evidence="3" type="ORF">PO587_39450</name>
</gene>
<dbReference type="SUPFAM" id="SSF55874">
    <property type="entry name" value="ATPase domain of HSP90 chaperone/DNA topoisomerase II/histidine kinase"/>
    <property type="match status" value="1"/>
</dbReference>
<keyword evidence="3" id="KW-0067">ATP-binding</keyword>
<feature type="domain" description="Histidine kinase/HSP90-like ATPase" evidence="2">
    <location>
        <begin position="33"/>
        <end position="141"/>
    </location>
</feature>
<proteinExistence type="predicted"/>
<evidence type="ECO:0000256" key="1">
    <source>
        <dbReference type="ARBA" id="ARBA00022527"/>
    </source>
</evidence>
<evidence type="ECO:0000313" key="3">
    <source>
        <dbReference type="EMBL" id="MDC2960517.1"/>
    </source>
</evidence>
<organism evidence="3 4">
    <name type="scientific">Streptomyces gilvifuscus</name>
    <dbReference type="NCBI Taxonomy" id="1550617"/>
    <lineage>
        <taxon>Bacteria</taxon>
        <taxon>Bacillati</taxon>
        <taxon>Actinomycetota</taxon>
        <taxon>Actinomycetes</taxon>
        <taxon>Kitasatosporales</taxon>
        <taxon>Streptomycetaceae</taxon>
        <taxon>Streptomyces</taxon>
    </lineage>
</organism>
<dbReference type="EMBL" id="JAQOSK010000023">
    <property type="protein sequence ID" value="MDC2960517.1"/>
    <property type="molecule type" value="Genomic_DNA"/>
</dbReference>
<dbReference type="Gene3D" id="3.30.565.10">
    <property type="entry name" value="Histidine kinase-like ATPase, C-terminal domain"/>
    <property type="match status" value="1"/>
</dbReference>
<comment type="caution">
    <text evidence="3">The sequence shown here is derived from an EMBL/GenBank/DDBJ whole genome shotgun (WGS) entry which is preliminary data.</text>
</comment>
<evidence type="ECO:0000259" key="2">
    <source>
        <dbReference type="Pfam" id="PF13581"/>
    </source>
</evidence>
<keyword evidence="1" id="KW-0418">Kinase</keyword>
<dbReference type="Proteomes" id="UP001221328">
    <property type="component" value="Unassembled WGS sequence"/>
</dbReference>
<dbReference type="PANTHER" id="PTHR35526">
    <property type="entry name" value="ANTI-SIGMA-F FACTOR RSBW-RELATED"/>
    <property type="match status" value="1"/>
</dbReference>
<dbReference type="CDD" id="cd16936">
    <property type="entry name" value="HATPase_RsbW-like"/>
    <property type="match status" value="1"/>
</dbReference>
<accession>A0ABT5G6M0</accession>